<dbReference type="EMBL" id="JALAXJ010000011">
    <property type="protein sequence ID" value="MCY9230060.1"/>
    <property type="molecule type" value="Genomic_DNA"/>
</dbReference>
<gene>
    <name evidence="1" type="ORF">MOE99_11900</name>
</gene>
<protein>
    <submittedName>
        <fullName evidence="1">AAA family ATPase</fullName>
    </submittedName>
</protein>
<dbReference type="SUPFAM" id="SSF52540">
    <property type="entry name" value="P-loop containing nucleoside triphosphate hydrolases"/>
    <property type="match status" value="1"/>
</dbReference>
<evidence type="ECO:0000313" key="2">
    <source>
        <dbReference type="Proteomes" id="UP001066278"/>
    </source>
</evidence>
<evidence type="ECO:0000313" key="1">
    <source>
        <dbReference type="EMBL" id="MCY9230060.1"/>
    </source>
</evidence>
<dbReference type="RefSeq" id="WP_268310082.1">
    <property type="nucleotide sequence ID" value="NZ_JALAXJ010000011.1"/>
</dbReference>
<comment type="caution">
    <text evidence="1">The sequence shown here is derived from an EMBL/GenBank/DDBJ whole genome shotgun (WGS) entry which is preliminary data.</text>
</comment>
<name>A0A9Q4ETV5_9BACI</name>
<reference evidence="1" key="1">
    <citation type="submission" date="2022-02" db="EMBL/GenBank/DDBJ databases">
        <title>Crop Bioprotection Bacillus Genome Sequencing.</title>
        <authorList>
            <person name="Dunlap C."/>
        </authorList>
    </citation>
    <scope>NUCLEOTIDE SEQUENCE</scope>
    <source>
        <strain evidence="1">T20C13</strain>
    </source>
</reference>
<organism evidence="1 2">
    <name type="scientific">Bacillus inaquosorum</name>
    <dbReference type="NCBI Taxonomy" id="483913"/>
    <lineage>
        <taxon>Bacteria</taxon>
        <taxon>Bacillati</taxon>
        <taxon>Bacillota</taxon>
        <taxon>Bacilli</taxon>
        <taxon>Bacillales</taxon>
        <taxon>Bacillaceae</taxon>
        <taxon>Bacillus</taxon>
    </lineage>
</organism>
<dbReference type="AlphaFoldDB" id="A0A9Q4ETV5"/>
<proteinExistence type="predicted"/>
<sequence length="141" mass="16705">MIKDNGQKIKRELFSTKQNRLIPYVLIMDPMKRYKEIIIEEPEAHLSLKSIRQFIGFLKELLRKDYNVTLTTHSDVFFTHLNNFILNNSEINVTVYELKNIADQSTLEEKTKGEDGYEIDLFSKELDMLFEDTLDIQKKEN</sequence>
<accession>A0A9Q4ETV5</accession>
<dbReference type="Gene3D" id="3.40.50.300">
    <property type="entry name" value="P-loop containing nucleotide triphosphate hydrolases"/>
    <property type="match status" value="1"/>
</dbReference>
<dbReference type="InterPro" id="IPR027417">
    <property type="entry name" value="P-loop_NTPase"/>
</dbReference>
<dbReference type="Proteomes" id="UP001066278">
    <property type="component" value="Unassembled WGS sequence"/>
</dbReference>